<evidence type="ECO:0000313" key="11">
    <source>
        <dbReference type="Proteomes" id="UP001328733"/>
    </source>
</evidence>
<reference evidence="10 11" key="1">
    <citation type="submission" date="2024-01" db="EMBL/GenBank/DDBJ databases">
        <title>Genomic insights into the taxonomy and metabolism of the cyanobacterium Pannus brasiliensis CCIBt3594.</title>
        <authorList>
            <person name="Machado M."/>
            <person name="Botero N.B."/>
            <person name="Andreote A.P.D."/>
            <person name="Feitosa A.M.T."/>
            <person name="Popin R."/>
            <person name="Sivonen K."/>
            <person name="Fiore M.F."/>
        </authorList>
    </citation>
    <scope>NUCLEOTIDE SEQUENCE [LARGE SCALE GENOMIC DNA]</scope>
    <source>
        <strain evidence="10 11">CCIBt3594</strain>
    </source>
</reference>
<evidence type="ECO:0000313" key="10">
    <source>
        <dbReference type="EMBL" id="MEG3438487.1"/>
    </source>
</evidence>
<comment type="catalytic activity">
    <reaction evidence="6 7">
        <text>cytidine(34) in tRNA(Ile2) + L-lysine + ATP = lysidine(34) in tRNA(Ile2) + AMP + diphosphate + H(+)</text>
        <dbReference type="Rhea" id="RHEA:43744"/>
        <dbReference type="Rhea" id="RHEA-COMP:10625"/>
        <dbReference type="Rhea" id="RHEA-COMP:10670"/>
        <dbReference type="ChEBI" id="CHEBI:15378"/>
        <dbReference type="ChEBI" id="CHEBI:30616"/>
        <dbReference type="ChEBI" id="CHEBI:32551"/>
        <dbReference type="ChEBI" id="CHEBI:33019"/>
        <dbReference type="ChEBI" id="CHEBI:82748"/>
        <dbReference type="ChEBI" id="CHEBI:83665"/>
        <dbReference type="ChEBI" id="CHEBI:456215"/>
        <dbReference type="EC" id="6.3.4.19"/>
    </reaction>
</comment>
<comment type="caution">
    <text evidence="10">The sequence shown here is derived from an EMBL/GenBank/DDBJ whole genome shotgun (WGS) entry which is preliminary data.</text>
</comment>
<gene>
    <name evidence="7 10" type="primary">tilS</name>
    <name evidence="10" type="ORF">V0288_15250</name>
</gene>
<evidence type="ECO:0000256" key="1">
    <source>
        <dbReference type="ARBA" id="ARBA00022490"/>
    </source>
</evidence>
<comment type="similarity">
    <text evidence="7">Belongs to the tRNA(Ile)-lysidine synthase family.</text>
</comment>
<protein>
    <recommendedName>
        <fullName evidence="7">tRNA(Ile)-lysidine synthase</fullName>
        <ecNumber evidence="7">6.3.4.19</ecNumber>
    </recommendedName>
    <alternativeName>
        <fullName evidence="7">tRNA(Ile)-2-lysyl-cytidine synthase</fullName>
    </alternativeName>
    <alternativeName>
        <fullName evidence="7">tRNA(Ile)-lysidine synthetase</fullName>
    </alternativeName>
</protein>
<dbReference type="Gene3D" id="3.40.50.620">
    <property type="entry name" value="HUPs"/>
    <property type="match status" value="1"/>
</dbReference>
<dbReference type="GO" id="GO:0006400">
    <property type="term" value="P:tRNA modification"/>
    <property type="evidence" value="ECO:0007669"/>
    <property type="project" value="UniProtKB-UniRule"/>
</dbReference>
<dbReference type="GO" id="GO:0032267">
    <property type="term" value="F:tRNA(Ile)-lysidine synthase activity"/>
    <property type="evidence" value="ECO:0007669"/>
    <property type="project" value="UniProtKB-EC"/>
</dbReference>
<dbReference type="SUPFAM" id="SSF82829">
    <property type="entry name" value="MesJ substrate recognition domain-like"/>
    <property type="match status" value="1"/>
</dbReference>
<dbReference type="HAMAP" id="MF_01161">
    <property type="entry name" value="tRNA_Ile_lys_synt"/>
    <property type="match status" value="1"/>
</dbReference>
<comment type="domain">
    <text evidence="7">The N-terminal region contains the highly conserved SGGXDS motif, predicted to be a P-loop motif involved in ATP binding.</text>
</comment>
<keyword evidence="4 7" id="KW-0547">Nucleotide-binding</keyword>
<dbReference type="InterPro" id="IPR011063">
    <property type="entry name" value="TilS/TtcA_N"/>
</dbReference>
<dbReference type="SUPFAM" id="SSF52402">
    <property type="entry name" value="Adenine nucleotide alpha hydrolases-like"/>
    <property type="match status" value="1"/>
</dbReference>
<dbReference type="EMBL" id="JBAFSM010000029">
    <property type="protein sequence ID" value="MEG3438487.1"/>
    <property type="molecule type" value="Genomic_DNA"/>
</dbReference>
<dbReference type="InterPro" id="IPR015262">
    <property type="entry name" value="tRNA_Ile_lys_synt_subst-bd"/>
</dbReference>
<dbReference type="InterPro" id="IPR014729">
    <property type="entry name" value="Rossmann-like_a/b/a_fold"/>
</dbReference>
<dbReference type="PANTHER" id="PTHR43033:SF1">
    <property type="entry name" value="TRNA(ILE)-LYSIDINE SYNTHASE-RELATED"/>
    <property type="match status" value="1"/>
</dbReference>
<evidence type="ECO:0000256" key="6">
    <source>
        <dbReference type="ARBA" id="ARBA00048539"/>
    </source>
</evidence>
<dbReference type="AlphaFoldDB" id="A0AAW9QWC2"/>
<dbReference type="NCBIfam" id="TIGR02432">
    <property type="entry name" value="lysidine_TilS_N"/>
    <property type="match status" value="1"/>
</dbReference>
<evidence type="ECO:0000259" key="8">
    <source>
        <dbReference type="Pfam" id="PF01171"/>
    </source>
</evidence>
<evidence type="ECO:0000256" key="4">
    <source>
        <dbReference type="ARBA" id="ARBA00022741"/>
    </source>
</evidence>
<dbReference type="InterPro" id="IPR012094">
    <property type="entry name" value="tRNA_Ile_lys_synt"/>
</dbReference>
<accession>A0AAW9QWC2</accession>
<feature type="domain" description="tRNA(Ile)-lysidine/2-thiocytidine synthase N-terminal" evidence="8">
    <location>
        <begin position="32"/>
        <end position="208"/>
    </location>
</feature>
<name>A0AAW9QWC2_9CHRO</name>
<dbReference type="Pfam" id="PF01171">
    <property type="entry name" value="ATP_bind_3"/>
    <property type="match status" value="1"/>
</dbReference>
<feature type="binding site" evidence="7">
    <location>
        <begin position="37"/>
        <end position="42"/>
    </location>
    <ligand>
        <name>ATP</name>
        <dbReference type="ChEBI" id="CHEBI:30616"/>
    </ligand>
</feature>
<feature type="domain" description="tRNA(Ile)-lysidine synthase substrate-binding" evidence="9">
    <location>
        <begin position="258"/>
        <end position="301"/>
    </location>
</feature>
<dbReference type="EC" id="6.3.4.19" evidence="7"/>
<comment type="subcellular location">
    <subcellularLocation>
        <location evidence="7">Cytoplasm</location>
    </subcellularLocation>
</comment>
<keyword evidence="11" id="KW-1185">Reference proteome</keyword>
<dbReference type="Pfam" id="PF09179">
    <property type="entry name" value="TilS"/>
    <property type="match status" value="1"/>
</dbReference>
<dbReference type="CDD" id="cd01992">
    <property type="entry name" value="TilS_N"/>
    <property type="match status" value="1"/>
</dbReference>
<dbReference type="PANTHER" id="PTHR43033">
    <property type="entry name" value="TRNA(ILE)-LYSIDINE SYNTHASE-RELATED"/>
    <property type="match status" value="1"/>
</dbReference>
<sequence>MSSHPSPIWTPLHARLQETLRKRALLPRGARLLLAVSGGQDSLCLGRLLLDLQPKWRWEIAIGHCDHRWSHDVGLADHVRQLAESWRLPFFLENAPPGPETEARAREWRYGALTAMAVAGGFDRIVTGHTLSDRAETFLYHLARGAGAEGLSSLTWQRPLGGDRLLVRPLLNVSRAETGEFCRARDLPIRSDRANENLRYARNRVRRELVPYLRNHLNRQIERHLARTAEILEGEDEYLDTIASGLFEESIDRGDRSLDRSRLRSVPLALQRRVIRKFLQDYLPSSPDFDDIEAVTNLIDAPNLGQTSTLRGRLVARATGGRIELLDLRQK</sequence>
<evidence type="ECO:0000256" key="5">
    <source>
        <dbReference type="ARBA" id="ARBA00022840"/>
    </source>
</evidence>
<proteinExistence type="inferred from homology"/>
<keyword evidence="2 7" id="KW-0436">Ligase</keyword>
<organism evidence="10 11">
    <name type="scientific">Pannus brasiliensis CCIBt3594</name>
    <dbReference type="NCBI Taxonomy" id="1427578"/>
    <lineage>
        <taxon>Bacteria</taxon>
        <taxon>Bacillati</taxon>
        <taxon>Cyanobacteriota</taxon>
        <taxon>Cyanophyceae</taxon>
        <taxon>Oscillatoriophycideae</taxon>
        <taxon>Chroococcales</taxon>
        <taxon>Microcystaceae</taxon>
        <taxon>Pannus</taxon>
    </lineage>
</organism>
<evidence type="ECO:0000256" key="2">
    <source>
        <dbReference type="ARBA" id="ARBA00022598"/>
    </source>
</evidence>
<keyword evidence="3 7" id="KW-0819">tRNA processing</keyword>
<dbReference type="GO" id="GO:0005524">
    <property type="term" value="F:ATP binding"/>
    <property type="evidence" value="ECO:0007669"/>
    <property type="project" value="UniProtKB-UniRule"/>
</dbReference>
<dbReference type="InterPro" id="IPR012795">
    <property type="entry name" value="tRNA_Ile_lys_synt_N"/>
</dbReference>
<comment type="function">
    <text evidence="7">Ligates lysine onto the cytidine present at position 34 of the AUA codon-specific tRNA(Ile) that contains the anticodon CAU, in an ATP-dependent manner. Cytidine is converted to lysidine, thus changing the amino acid specificity of the tRNA from methionine to isoleucine.</text>
</comment>
<evidence type="ECO:0000256" key="3">
    <source>
        <dbReference type="ARBA" id="ARBA00022694"/>
    </source>
</evidence>
<evidence type="ECO:0000259" key="9">
    <source>
        <dbReference type="Pfam" id="PF09179"/>
    </source>
</evidence>
<dbReference type="GO" id="GO:0005737">
    <property type="term" value="C:cytoplasm"/>
    <property type="evidence" value="ECO:0007669"/>
    <property type="project" value="UniProtKB-SubCell"/>
</dbReference>
<dbReference type="Gene3D" id="1.20.59.20">
    <property type="match status" value="1"/>
</dbReference>
<keyword evidence="5 7" id="KW-0067">ATP-binding</keyword>
<dbReference type="Proteomes" id="UP001328733">
    <property type="component" value="Unassembled WGS sequence"/>
</dbReference>
<evidence type="ECO:0000256" key="7">
    <source>
        <dbReference type="HAMAP-Rule" id="MF_01161"/>
    </source>
</evidence>
<keyword evidence="1 7" id="KW-0963">Cytoplasm</keyword>
<dbReference type="RefSeq" id="WP_332865967.1">
    <property type="nucleotide sequence ID" value="NZ_JBAFSM010000029.1"/>
</dbReference>